<dbReference type="GO" id="GO:0005979">
    <property type="term" value="P:regulation of glycogen biosynthetic process"/>
    <property type="evidence" value="ECO:0007669"/>
    <property type="project" value="TreeGrafter"/>
</dbReference>
<gene>
    <name evidence="3" type="ORF">ATEG_01371</name>
</gene>
<dbReference type="EMBL" id="CH476595">
    <property type="protein sequence ID" value="EAU38128.1"/>
    <property type="molecule type" value="Genomic_DNA"/>
</dbReference>
<feature type="compositionally biased region" description="Polar residues" evidence="1">
    <location>
        <begin position="203"/>
        <end position="220"/>
    </location>
</feature>
<dbReference type="eggNOG" id="KOG3986">
    <property type="taxonomic scope" value="Eukaryota"/>
</dbReference>
<dbReference type="GO" id="GO:0000164">
    <property type="term" value="C:protein phosphatase type 1 complex"/>
    <property type="evidence" value="ECO:0007669"/>
    <property type="project" value="TreeGrafter"/>
</dbReference>
<reference evidence="4" key="1">
    <citation type="submission" date="2005-09" db="EMBL/GenBank/DDBJ databases">
        <title>Annotation of the Aspergillus terreus NIH2624 genome.</title>
        <authorList>
            <person name="Birren B.W."/>
            <person name="Lander E.S."/>
            <person name="Galagan J.E."/>
            <person name="Nusbaum C."/>
            <person name="Devon K."/>
            <person name="Henn M."/>
            <person name="Ma L.-J."/>
            <person name="Jaffe D.B."/>
            <person name="Butler J."/>
            <person name="Alvarez P."/>
            <person name="Gnerre S."/>
            <person name="Grabherr M."/>
            <person name="Kleber M."/>
            <person name="Mauceli E.W."/>
            <person name="Brockman W."/>
            <person name="Rounsley S."/>
            <person name="Young S.K."/>
            <person name="LaButti K."/>
            <person name="Pushparaj V."/>
            <person name="DeCaprio D."/>
            <person name="Crawford M."/>
            <person name="Koehrsen M."/>
            <person name="Engels R."/>
            <person name="Montgomery P."/>
            <person name="Pearson M."/>
            <person name="Howarth C."/>
            <person name="Larson L."/>
            <person name="Luoma S."/>
            <person name="White J."/>
            <person name="Alvarado L."/>
            <person name="Kodira C.D."/>
            <person name="Zeng Q."/>
            <person name="Oleary S."/>
            <person name="Yandava C."/>
            <person name="Denning D.W."/>
            <person name="Nierman W.C."/>
            <person name="Milne T."/>
            <person name="Madden K."/>
        </authorList>
    </citation>
    <scope>NUCLEOTIDE SEQUENCE [LARGE SCALE GENOMIC DNA]</scope>
    <source>
        <strain evidence="4">NIH 2624 / FGSC A1156</strain>
    </source>
</reference>
<organism evidence="3 4">
    <name type="scientific">Aspergillus terreus (strain NIH 2624 / FGSC A1156)</name>
    <dbReference type="NCBI Taxonomy" id="341663"/>
    <lineage>
        <taxon>Eukaryota</taxon>
        <taxon>Fungi</taxon>
        <taxon>Dikarya</taxon>
        <taxon>Ascomycota</taxon>
        <taxon>Pezizomycotina</taxon>
        <taxon>Eurotiomycetes</taxon>
        <taxon>Eurotiomycetidae</taxon>
        <taxon>Eurotiales</taxon>
        <taxon>Aspergillaceae</taxon>
        <taxon>Aspergillus</taxon>
        <taxon>Aspergillus subgen. Circumdati</taxon>
    </lineage>
</organism>
<feature type="region of interest" description="Disordered" evidence="1">
    <location>
        <begin position="1"/>
        <end position="20"/>
    </location>
</feature>
<dbReference type="HOGENOM" id="CLU_012287_1_0_1"/>
<feature type="region of interest" description="Disordered" evidence="1">
    <location>
        <begin position="26"/>
        <end position="270"/>
    </location>
</feature>
<feature type="compositionally biased region" description="Polar residues" evidence="1">
    <location>
        <begin position="602"/>
        <end position="619"/>
    </location>
</feature>
<dbReference type="OMA" id="TYSKAVH"/>
<protein>
    <recommendedName>
        <fullName evidence="2">CBM21 domain-containing protein</fullName>
    </recommendedName>
</protein>
<dbReference type="GeneID" id="4316144"/>
<feature type="compositionally biased region" description="Low complexity" evidence="1">
    <location>
        <begin position="666"/>
        <end position="684"/>
    </location>
</feature>
<feature type="region of interest" description="Disordered" evidence="1">
    <location>
        <begin position="556"/>
        <end position="625"/>
    </location>
</feature>
<feature type="compositionally biased region" description="Polar residues" evidence="1">
    <location>
        <begin position="173"/>
        <end position="182"/>
    </location>
</feature>
<sequence>MSSYHVPFTLPGSSSSASCVTLHKSGRMPYTAPSKQSPSAQHIEHSDFTPRSCSPETRKGSRPYSTTSYTRKHRRSPSTSKSFVAPGPTNPSKLKHAVDLNGPIRQSPPPISEARIPPGAVISPPESAPNSSDDEAASYRQRDGLQLEELEEAVRSIEQRRVSSPERQPSDMKPSSSHTTAPVNGKKSPHPPLSKEARKISHSRSATETSISQKQEQALTSSPEDSEREDEPTKRHPMVRKKSGELVRPALRPPSARRRPSSMPGTPTYSKAVHFDSQLEHIRHFLQVDKPQAVSAGTSPVDDYDAEGEFPFAEHGSEARSYEWDIRLPNFPHDPSRRAHQRVRLERLYLSSDKTTLVGMVAVANLAFHKLVAARFTFDYWKTISEVSAEYHDDGRPKQNYDGYDRFSFSIKLDEQANLERKTMLICIRYTVNGEEFWDNNSSMNYQVKFLKVPVVRGEPLRLGAKPAPTARVPLPRSRTFANFGARPHSMPPSFDDFSSMDDYLSFGHPPKAAKERSLCEDASHDEESVAPIRRDKQSHQVFGSRYDFETSLTAAMRNKAPHDRTTLTARAKSGNGPDSKKQAPSGETDLTVGKCAPATEVNPSLSPLDNARPSTLVSSKPHRESSVYKELVDKYCFFGAPSLVSDGGRIPASGSEPSSARRDSTSSSSSVSPCSSPVMSPRSDGSRDGGSRNASSPNQFGYPFLQHMQHRFLQDAHPPTVIQG</sequence>
<dbReference type="VEuPathDB" id="FungiDB:ATEG_01371"/>
<dbReference type="Pfam" id="PF03370">
    <property type="entry name" value="CBM_21"/>
    <property type="match status" value="1"/>
</dbReference>
<dbReference type="STRING" id="341663.Q0CY63"/>
<dbReference type="InterPro" id="IPR005036">
    <property type="entry name" value="CBM21_dom"/>
</dbReference>
<feature type="region of interest" description="Disordered" evidence="1">
    <location>
        <begin position="647"/>
        <end position="702"/>
    </location>
</feature>
<accession>Q0CY63</accession>
<dbReference type="GO" id="GO:2001069">
    <property type="term" value="F:glycogen binding"/>
    <property type="evidence" value="ECO:0007669"/>
    <property type="project" value="TreeGrafter"/>
</dbReference>
<feature type="compositionally biased region" description="Basic and acidic residues" evidence="1">
    <location>
        <begin position="152"/>
        <end position="170"/>
    </location>
</feature>
<evidence type="ECO:0000313" key="4">
    <source>
        <dbReference type="Proteomes" id="UP000007963"/>
    </source>
</evidence>
<evidence type="ECO:0000259" key="2">
    <source>
        <dbReference type="PROSITE" id="PS51159"/>
    </source>
</evidence>
<evidence type="ECO:0000313" key="3">
    <source>
        <dbReference type="EMBL" id="EAU38128.1"/>
    </source>
</evidence>
<dbReference type="Gene3D" id="2.60.40.2440">
    <property type="entry name" value="Carbohydrate binding type-21 domain"/>
    <property type="match status" value="1"/>
</dbReference>
<dbReference type="PROSITE" id="PS51159">
    <property type="entry name" value="CBM21"/>
    <property type="match status" value="1"/>
</dbReference>
<name>Q0CY63_ASPTN</name>
<dbReference type="GO" id="GO:0008157">
    <property type="term" value="F:protein phosphatase 1 binding"/>
    <property type="evidence" value="ECO:0007669"/>
    <property type="project" value="TreeGrafter"/>
</dbReference>
<dbReference type="PANTHER" id="PTHR12307:SF36">
    <property type="entry name" value="GLYCOGEN-BINDING SUBUNIT 76A"/>
    <property type="match status" value="1"/>
</dbReference>
<dbReference type="RefSeq" id="XP_001208736.1">
    <property type="nucleotide sequence ID" value="XM_001208736.1"/>
</dbReference>
<dbReference type="InterPro" id="IPR050782">
    <property type="entry name" value="PP1_regulatory_subunit_3"/>
</dbReference>
<dbReference type="InterPro" id="IPR038175">
    <property type="entry name" value="CBM21_dom_sf"/>
</dbReference>
<dbReference type="PANTHER" id="PTHR12307">
    <property type="entry name" value="PROTEIN PHOSPHATASE 1 REGULATORY SUBUNIT"/>
    <property type="match status" value="1"/>
</dbReference>
<evidence type="ECO:0000256" key="1">
    <source>
        <dbReference type="SAM" id="MobiDB-lite"/>
    </source>
</evidence>
<dbReference type="OrthoDB" id="1881at2759"/>
<proteinExistence type="predicted"/>
<feature type="domain" description="CBM21" evidence="2">
    <location>
        <begin position="335"/>
        <end position="449"/>
    </location>
</feature>
<dbReference type="Proteomes" id="UP000007963">
    <property type="component" value="Unassembled WGS sequence"/>
</dbReference>
<feature type="region of interest" description="Disordered" evidence="1">
    <location>
        <begin position="516"/>
        <end position="537"/>
    </location>
</feature>
<dbReference type="AlphaFoldDB" id="Q0CY63"/>